<evidence type="ECO:0000256" key="7">
    <source>
        <dbReference type="ARBA" id="ARBA00022512"/>
    </source>
</evidence>
<dbReference type="GO" id="GO:0009277">
    <property type="term" value="C:fungal-type cell wall"/>
    <property type="evidence" value="ECO:0007669"/>
    <property type="project" value="TreeGrafter"/>
</dbReference>
<keyword evidence="14" id="KW-0961">Cell wall biogenesis/degradation</keyword>
<evidence type="ECO:0000256" key="19">
    <source>
        <dbReference type="RuleBase" id="RU004335"/>
    </source>
</evidence>
<evidence type="ECO:0000256" key="14">
    <source>
        <dbReference type="ARBA" id="ARBA00023316"/>
    </source>
</evidence>
<evidence type="ECO:0000256" key="17">
    <source>
        <dbReference type="ARBA" id="ARBA00042373"/>
    </source>
</evidence>
<dbReference type="GO" id="GO:0005886">
    <property type="term" value="C:plasma membrane"/>
    <property type="evidence" value="ECO:0007669"/>
    <property type="project" value="UniProtKB-SubCell"/>
</dbReference>
<evidence type="ECO:0000256" key="4">
    <source>
        <dbReference type="ARBA" id="ARBA00008773"/>
    </source>
</evidence>
<evidence type="ECO:0000256" key="11">
    <source>
        <dbReference type="ARBA" id="ARBA00023136"/>
    </source>
</evidence>
<evidence type="ECO:0000313" key="21">
    <source>
        <dbReference type="EMBL" id="ORX48058.1"/>
    </source>
</evidence>
<dbReference type="SUPFAM" id="SSF51445">
    <property type="entry name" value="(Trans)glycosidases"/>
    <property type="match status" value="1"/>
</dbReference>
<sequence>MKWTSLAILPLVAATTPFYGLNFGIDQGNCPGIEHYTQLFKGLQNYTGRVRSYTTSVCEQGQLTVQAAQQTGMKVFLGMWIDRPDTFERESAALKKILQGNTQAIEAIIVGSEAVYRNDTDVPTLVNYIKAVKQMASPHNIPVTTSEVYFKIDPPVVDAVDFISFNAFPYWEAVSIDKAVNTFIDHYKLVSSNAKGKKVVVTETGWPSGGAAFGAAEASPDNSRQYLKGILCWAQKNDISLFYFSATDEPYKGGAEGKFGVLDANMNIKQPITSSDLENPCN</sequence>
<feature type="signal peptide" evidence="20">
    <location>
        <begin position="1"/>
        <end position="20"/>
    </location>
</feature>
<keyword evidence="12" id="KW-0325">Glycoprotein</keyword>
<keyword evidence="22" id="KW-1185">Reference proteome</keyword>
<evidence type="ECO:0000256" key="1">
    <source>
        <dbReference type="ARBA" id="ARBA00000382"/>
    </source>
</evidence>
<dbReference type="GO" id="GO:0000272">
    <property type="term" value="P:polysaccharide catabolic process"/>
    <property type="evidence" value="ECO:0007669"/>
    <property type="project" value="UniProtKB-KW"/>
</dbReference>
<evidence type="ECO:0000256" key="18">
    <source>
        <dbReference type="ARBA" id="ARBA00043078"/>
    </source>
</evidence>
<dbReference type="GO" id="GO:0071555">
    <property type="term" value="P:cell wall organization"/>
    <property type="evidence" value="ECO:0007669"/>
    <property type="project" value="UniProtKB-KW"/>
</dbReference>
<evidence type="ECO:0000256" key="20">
    <source>
        <dbReference type="SAM" id="SignalP"/>
    </source>
</evidence>
<keyword evidence="6" id="KW-1003">Cell membrane</keyword>
<dbReference type="EC" id="3.2.1.39" evidence="5"/>
<keyword evidence="10 21" id="KW-0378">Hydrolase</keyword>
<evidence type="ECO:0000256" key="16">
    <source>
        <dbReference type="ARBA" id="ARBA00037649"/>
    </source>
</evidence>
<keyword evidence="7" id="KW-0134">Cell wall</keyword>
<proteinExistence type="inferred from homology"/>
<evidence type="ECO:0000256" key="8">
    <source>
        <dbReference type="ARBA" id="ARBA00022525"/>
    </source>
</evidence>
<evidence type="ECO:0000256" key="6">
    <source>
        <dbReference type="ARBA" id="ARBA00022475"/>
    </source>
</evidence>
<name>A0A1X2G923_9FUNG</name>
<dbReference type="GO" id="GO:0009986">
    <property type="term" value="C:cell surface"/>
    <property type="evidence" value="ECO:0007669"/>
    <property type="project" value="TreeGrafter"/>
</dbReference>
<comment type="function">
    <text evidence="16">Glucanases play a role in cell expansion during growth, in cell-cell fusion during mating, and in spore release during sporulation. This enzyme may be involved in beta-glucan degradation. Active on laminarin and lichenan.</text>
</comment>
<gene>
    <name evidence="21" type="ORF">DM01DRAFT_1410068</name>
</gene>
<evidence type="ECO:0000256" key="12">
    <source>
        <dbReference type="ARBA" id="ARBA00023180"/>
    </source>
</evidence>
<dbReference type="GO" id="GO:0042973">
    <property type="term" value="F:glucan endo-1,3-beta-D-glucosidase activity"/>
    <property type="evidence" value="ECO:0007669"/>
    <property type="project" value="UniProtKB-EC"/>
</dbReference>
<dbReference type="InterPro" id="IPR000490">
    <property type="entry name" value="Glyco_hydro_17"/>
</dbReference>
<evidence type="ECO:0000256" key="15">
    <source>
        <dbReference type="ARBA" id="ARBA00023326"/>
    </source>
</evidence>
<dbReference type="PANTHER" id="PTHR16631:SF17">
    <property type="entry name" value="GLUCAN ENDO-1,3-BETA-GLUCOSIDASE BTGC"/>
    <property type="match status" value="1"/>
</dbReference>
<evidence type="ECO:0000256" key="3">
    <source>
        <dbReference type="ARBA" id="ARBA00004401"/>
    </source>
</evidence>
<evidence type="ECO:0000256" key="5">
    <source>
        <dbReference type="ARBA" id="ARBA00012780"/>
    </source>
</evidence>
<dbReference type="GO" id="GO:0005576">
    <property type="term" value="C:extracellular region"/>
    <property type="evidence" value="ECO:0007669"/>
    <property type="project" value="TreeGrafter"/>
</dbReference>
<evidence type="ECO:0000256" key="10">
    <source>
        <dbReference type="ARBA" id="ARBA00022801"/>
    </source>
</evidence>
<comment type="catalytic activity">
    <reaction evidence="1">
        <text>Hydrolysis of (1-&gt;3)-beta-D-glucosidic linkages in (1-&gt;3)-beta-D-glucans.</text>
        <dbReference type="EC" id="3.2.1.39"/>
    </reaction>
</comment>
<dbReference type="Proteomes" id="UP000242146">
    <property type="component" value="Unassembled WGS sequence"/>
</dbReference>
<keyword evidence="9 20" id="KW-0732">Signal</keyword>
<dbReference type="Pfam" id="PF00332">
    <property type="entry name" value="Glyco_hydro_17"/>
    <property type="match status" value="1"/>
</dbReference>
<keyword evidence="8" id="KW-0964">Secreted</keyword>
<dbReference type="InterPro" id="IPR050732">
    <property type="entry name" value="Beta-glucan_modifiers"/>
</dbReference>
<comment type="subcellular location">
    <subcellularLocation>
        <location evidence="3">Cell membrane</location>
        <topology evidence="3">Single-pass type II membrane protein</topology>
    </subcellularLocation>
    <subcellularLocation>
        <location evidence="2">Secreted</location>
        <location evidence="2">Cell wall</location>
    </subcellularLocation>
</comment>
<dbReference type="InterPro" id="IPR017853">
    <property type="entry name" value="GH"/>
</dbReference>
<comment type="caution">
    <text evidence="21">The sequence shown here is derived from an EMBL/GenBank/DDBJ whole genome shotgun (WGS) entry which is preliminary data.</text>
</comment>
<evidence type="ECO:0000313" key="22">
    <source>
        <dbReference type="Proteomes" id="UP000242146"/>
    </source>
</evidence>
<dbReference type="PANTHER" id="PTHR16631">
    <property type="entry name" value="GLUCAN 1,3-BETA-GLUCOSIDASE"/>
    <property type="match status" value="1"/>
</dbReference>
<keyword evidence="11" id="KW-0472">Membrane</keyword>
<feature type="chain" id="PRO_5012891441" description="glucan endo-1,3-beta-D-glucosidase" evidence="20">
    <location>
        <begin position="21"/>
        <end position="282"/>
    </location>
</feature>
<keyword evidence="15" id="KW-0624">Polysaccharide degradation</keyword>
<dbReference type="OrthoDB" id="77201at2759"/>
<accession>A0A1X2G923</accession>
<organism evidence="21 22">
    <name type="scientific">Hesseltinella vesiculosa</name>
    <dbReference type="NCBI Taxonomy" id="101127"/>
    <lineage>
        <taxon>Eukaryota</taxon>
        <taxon>Fungi</taxon>
        <taxon>Fungi incertae sedis</taxon>
        <taxon>Mucoromycota</taxon>
        <taxon>Mucoromycotina</taxon>
        <taxon>Mucoromycetes</taxon>
        <taxon>Mucorales</taxon>
        <taxon>Cunninghamellaceae</taxon>
        <taxon>Hesseltinella</taxon>
    </lineage>
</organism>
<dbReference type="Gene3D" id="3.20.20.80">
    <property type="entry name" value="Glycosidases"/>
    <property type="match status" value="2"/>
</dbReference>
<dbReference type="STRING" id="101127.A0A1X2G923"/>
<comment type="similarity">
    <text evidence="4 19">Belongs to the glycosyl hydrolase 17 family.</text>
</comment>
<evidence type="ECO:0000256" key="2">
    <source>
        <dbReference type="ARBA" id="ARBA00004191"/>
    </source>
</evidence>
<keyword evidence="13" id="KW-0119">Carbohydrate metabolism</keyword>
<reference evidence="21 22" key="1">
    <citation type="submission" date="2016-07" db="EMBL/GenBank/DDBJ databases">
        <title>Pervasive Adenine N6-methylation of Active Genes in Fungi.</title>
        <authorList>
            <consortium name="DOE Joint Genome Institute"/>
            <person name="Mondo S.J."/>
            <person name="Dannebaum R.O."/>
            <person name="Kuo R.C."/>
            <person name="Labutti K."/>
            <person name="Haridas S."/>
            <person name="Kuo A."/>
            <person name="Salamov A."/>
            <person name="Ahrendt S.R."/>
            <person name="Lipzen A."/>
            <person name="Sullivan W."/>
            <person name="Andreopoulos W.B."/>
            <person name="Clum A."/>
            <person name="Lindquist E."/>
            <person name="Daum C."/>
            <person name="Ramamoorthy G.K."/>
            <person name="Gryganskyi A."/>
            <person name="Culley D."/>
            <person name="Magnuson J.K."/>
            <person name="James T.Y."/>
            <person name="O'Malley M.A."/>
            <person name="Stajich J.E."/>
            <person name="Spatafora J.W."/>
            <person name="Visel A."/>
            <person name="Grigoriev I.V."/>
        </authorList>
    </citation>
    <scope>NUCLEOTIDE SEQUENCE [LARGE SCALE GENOMIC DNA]</scope>
    <source>
        <strain evidence="21 22">NRRL 3301</strain>
    </source>
</reference>
<evidence type="ECO:0000256" key="13">
    <source>
        <dbReference type="ARBA" id="ARBA00023277"/>
    </source>
</evidence>
<protein>
    <recommendedName>
        <fullName evidence="5">glucan endo-1,3-beta-D-glucosidase</fullName>
        <ecNumber evidence="5">3.2.1.39</ecNumber>
    </recommendedName>
    <alternativeName>
        <fullName evidence="18">Endo-1,3-beta-glucanase btgC</fullName>
    </alternativeName>
    <alternativeName>
        <fullName evidence="17">Laminarinase btgC</fullName>
    </alternativeName>
</protein>
<dbReference type="EMBL" id="MCGT01000031">
    <property type="protein sequence ID" value="ORX48058.1"/>
    <property type="molecule type" value="Genomic_DNA"/>
</dbReference>
<dbReference type="AlphaFoldDB" id="A0A1X2G923"/>
<evidence type="ECO:0000256" key="9">
    <source>
        <dbReference type="ARBA" id="ARBA00022729"/>
    </source>
</evidence>